<dbReference type="GO" id="GO:0006397">
    <property type="term" value="P:mRNA processing"/>
    <property type="evidence" value="ECO:0007669"/>
    <property type="project" value="UniProtKB-KW"/>
</dbReference>
<dbReference type="Proteomes" id="UP000292702">
    <property type="component" value="Unassembled WGS sequence"/>
</dbReference>
<dbReference type="SUPFAM" id="SSF50630">
    <property type="entry name" value="Acid proteases"/>
    <property type="match status" value="1"/>
</dbReference>
<feature type="region of interest" description="Disordered" evidence="3">
    <location>
        <begin position="1095"/>
        <end position="1160"/>
    </location>
</feature>
<feature type="region of interest" description="Disordered" evidence="3">
    <location>
        <begin position="1369"/>
        <end position="1403"/>
    </location>
</feature>
<feature type="compositionally biased region" description="Low complexity" evidence="3">
    <location>
        <begin position="776"/>
        <end position="787"/>
    </location>
</feature>
<dbReference type="SUPFAM" id="SSF57756">
    <property type="entry name" value="Retrovirus zinc finger-like domains"/>
    <property type="match status" value="1"/>
</dbReference>
<feature type="compositionally biased region" description="Acidic residues" evidence="3">
    <location>
        <begin position="392"/>
        <end position="411"/>
    </location>
</feature>
<feature type="compositionally biased region" description="Polar residues" evidence="3">
    <location>
        <begin position="96"/>
        <end position="118"/>
    </location>
</feature>
<accession>A0A4R0R0A4</accession>
<feature type="compositionally biased region" description="Basic and acidic residues" evidence="3">
    <location>
        <begin position="15"/>
        <end position="27"/>
    </location>
</feature>
<feature type="compositionally biased region" description="Low complexity" evidence="3">
    <location>
        <begin position="880"/>
        <end position="896"/>
    </location>
</feature>
<reference evidence="4 5" key="1">
    <citation type="submission" date="2018-11" db="EMBL/GenBank/DDBJ databases">
        <title>Genome assembly of Steccherinum ochraceum LE-BIN_3174, the white-rot fungus of the Steccherinaceae family (The Residual Polyporoid clade, Polyporales, Basidiomycota).</title>
        <authorList>
            <person name="Fedorova T.V."/>
            <person name="Glazunova O.A."/>
            <person name="Landesman E.O."/>
            <person name="Moiseenko K.V."/>
            <person name="Psurtseva N.V."/>
            <person name="Savinova O.S."/>
            <person name="Shakhova N.V."/>
            <person name="Tyazhelova T.V."/>
            <person name="Vasina D.V."/>
        </authorList>
    </citation>
    <scope>NUCLEOTIDE SEQUENCE [LARGE SCALE GENOMIC DNA]</scope>
    <source>
        <strain evidence="4 5">LE-BIN_3174</strain>
    </source>
</reference>
<dbReference type="InterPro" id="IPR021109">
    <property type="entry name" value="Peptidase_aspartic_dom_sf"/>
</dbReference>
<dbReference type="Pfam" id="PF13975">
    <property type="entry name" value="gag-asp_proteas"/>
    <property type="match status" value="1"/>
</dbReference>
<dbReference type="InterPro" id="IPR036875">
    <property type="entry name" value="Znf_CCHC_sf"/>
</dbReference>
<proteinExistence type="predicted"/>
<keyword evidence="2" id="KW-0175">Coiled coil</keyword>
<evidence type="ECO:0008006" key="6">
    <source>
        <dbReference type="Google" id="ProtNLM"/>
    </source>
</evidence>
<protein>
    <recommendedName>
        <fullName evidence="6">Peptidase A2 domain-containing protein</fullName>
    </recommendedName>
</protein>
<feature type="compositionally biased region" description="Basic and acidic residues" evidence="3">
    <location>
        <begin position="1369"/>
        <end position="1391"/>
    </location>
</feature>
<feature type="compositionally biased region" description="Polar residues" evidence="3">
    <location>
        <begin position="485"/>
        <end position="505"/>
    </location>
</feature>
<evidence type="ECO:0000313" key="4">
    <source>
        <dbReference type="EMBL" id="TCD60092.1"/>
    </source>
</evidence>
<feature type="compositionally biased region" description="Polar residues" evidence="3">
    <location>
        <begin position="748"/>
        <end position="765"/>
    </location>
</feature>
<feature type="compositionally biased region" description="Polar residues" evidence="3">
    <location>
        <begin position="1"/>
        <end position="11"/>
    </location>
</feature>
<evidence type="ECO:0000256" key="1">
    <source>
        <dbReference type="ARBA" id="ARBA00022664"/>
    </source>
</evidence>
<feature type="compositionally biased region" description="Pro residues" evidence="3">
    <location>
        <begin position="247"/>
        <end position="262"/>
    </location>
</feature>
<organism evidence="4 5">
    <name type="scientific">Steccherinum ochraceum</name>
    <dbReference type="NCBI Taxonomy" id="92696"/>
    <lineage>
        <taxon>Eukaryota</taxon>
        <taxon>Fungi</taxon>
        <taxon>Dikarya</taxon>
        <taxon>Basidiomycota</taxon>
        <taxon>Agaricomycotina</taxon>
        <taxon>Agaricomycetes</taxon>
        <taxon>Polyporales</taxon>
        <taxon>Steccherinaceae</taxon>
        <taxon>Steccherinum</taxon>
    </lineage>
</organism>
<dbReference type="Gene3D" id="4.10.60.10">
    <property type="entry name" value="Zinc finger, CCHC-type"/>
    <property type="match status" value="1"/>
</dbReference>
<feature type="compositionally biased region" description="Acidic residues" evidence="3">
    <location>
        <begin position="1112"/>
        <end position="1127"/>
    </location>
</feature>
<feature type="compositionally biased region" description="Basic and acidic residues" evidence="3">
    <location>
        <begin position="119"/>
        <end position="132"/>
    </location>
</feature>
<feature type="coiled-coil region" evidence="2">
    <location>
        <begin position="1165"/>
        <end position="1227"/>
    </location>
</feature>
<keyword evidence="5" id="KW-1185">Reference proteome</keyword>
<dbReference type="GO" id="GO:0008270">
    <property type="term" value="F:zinc ion binding"/>
    <property type="evidence" value="ECO:0007669"/>
    <property type="project" value="InterPro"/>
</dbReference>
<feature type="compositionally biased region" description="Acidic residues" evidence="3">
    <location>
        <begin position="923"/>
        <end position="947"/>
    </location>
</feature>
<feature type="region of interest" description="Disordered" evidence="3">
    <location>
        <begin position="1010"/>
        <end position="1046"/>
    </location>
</feature>
<keyword evidence="1" id="KW-0507">mRNA processing</keyword>
<dbReference type="CDD" id="cd00303">
    <property type="entry name" value="retropepsin_like"/>
    <property type="match status" value="1"/>
</dbReference>
<feature type="compositionally biased region" description="Polar residues" evidence="3">
    <location>
        <begin position="45"/>
        <end position="56"/>
    </location>
</feature>
<feature type="compositionally biased region" description="Low complexity" evidence="3">
    <location>
        <begin position="66"/>
        <end position="81"/>
    </location>
</feature>
<dbReference type="Gene3D" id="2.40.70.10">
    <property type="entry name" value="Acid Proteases"/>
    <property type="match status" value="1"/>
</dbReference>
<evidence type="ECO:0000313" key="5">
    <source>
        <dbReference type="Proteomes" id="UP000292702"/>
    </source>
</evidence>
<name>A0A4R0R0A4_9APHY</name>
<feature type="compositionally biased region" description="Polar residues" evidence="3">
    <location>
        <begin position="302"/>
        <end position="312"/>
    </location>
</feature>
<feature type="compositionally biased region" description="Polar residues" evidence="3">
    <location>
        <begin position="798"/>
        <end position="852"/>
    </location>
</feature>
<feature type="compositionally biased region" description="Basic and acidic residues" evidence="3">
    <location>
        <begin position="728"/>
        <end position="747"/>
    </location>
</feature>
<evidence type="ECO:0000256" key="2">
    <source>
        <dbReference type="SAM" id="Coils"/>
    </source>
</evidence>
<feature type="compositionally biased region" description="Basic residues" evidence="3">
    <location>
        <begin position="788"/>
        <end position="797"/>
    </location>
</feature>
<feature type="region of interest" description="Disordered" evidence="3">
    <location>
        <begin position="728"/>
        <end position="857"/>
    </location>
</feature>
<feature type="compositionally biased region" description="Acidic residues" evidence="3">
    <location>
        <begin position="1392"/>
        <end position="1403"/>
    </location>
</feature>
<comment type="caution">
    <text evidence="4">The sequence shown here is derived from an EMBL/GenBank/DDBJ whole genome shotgun (WGS) entry which is preliminary data.</text>
</comment>
<feature type="compositionally biased region" description="Basic and acidic residues" evidence="3">
    <location>
        <begin position="1336"/>
        <end position="1346"/>
    </location>
</feature>
<feature type="compositionally biased region" description="Basic and acidic residues" evidence="3">
    <location>
        <begin position="282"/>
        <end position="298"/>
    </location>
</feature>
<gene>
    <name evidence="4" type="ORF">EIP91_010759</name>
</gene>
<feature type="region of interest" description="Disordered" evidence="3">
    <location>
        <begin position="1"/>
        <end position="182"/>
    </location>
</feature>
<feature type="region of interest" description="Disordered" evidence="3">
    <location>
        <begin position="324"/>
        <end position="505"/>
    </location>
</feature>
<feature type="region of interest" description="Disordered" evidence="3">
    <location>
        <begin position="1283"/>
        <end position="1346"/>
    </location>
</feature>
<dbReference type="GO" id="GO:0003676">
    <property type="term" value="F:nucleic acid binding"/>
    <property type="evidence" value="ECO:0007669"/>
    <property type="project" value="InterPro"/>
</dbReference>
<feature type="compositionally biased region" description="Acidic residues" evidence="3">
    <location>
        <begin position="454"/>
        <end position="482"/>
    </location>
</feature>
<evidence type="ECO:0000256" key="3">
    <source>
        <dbReference type="SAM" id="MobiDB-lite"/>
    </source>
</evidence>
<feature type="region of interest" description="Disordered" evidence="3">
    <location>
        <begin position="228"/>
        <end position="312"/>
    </location>
</feature>
<dbReference type="OrthoDB" id="3206744at2759"/>
<dbReference type="EMBL" id="RWJN01000660">
    <property type="protein sequence ID" value="TCD60092.1"/>
    <property type="molecule type" value="Genomic_DNA"/>
</dbReference>
<sequence length="1664" mass="186659">MATHTTSTNRRVSARLHEKQNDKDKGKQKQQSTTTTKTDASQGKGTTNPIPNSTDAQADELATNTASLSLSDAVADAANNDGEPNGDSAPIPQLGNEGSNNDSTTQSGNTEAQQPTEESSTKPEKGKQRADTVGDDEQPPQPTTQAGEAPIAQHSDSAHSGANGFTDLNLDTEPGRTPTPIRIDDLRGVQMSFEGRLQELERILQLDTRSERYLGALERHLSTISNDIQAQRDAMAQHRPTYRPEQRPPGLPEDEYNPPPELWPRIGEYNPRHPKRFANAPRIKEESNDGTPPRERLAPGDWNSNPTPRQTSILYGRGCRFYRLKKDKLPAPEYPRGLTAEERLRRANLIAAREQPEAGPSRQRRTPPSTAKRARTEDYVPDIPDGNPGEPGGDDDPDDDNSQNDDDDQDDPNQPPNNHRDEDDPGDDGGHAGGGGPPGGGPPGGPPGGGGGGGDDDDDFFGGDGDDDGDDDNGEDIYEDGENNGPGSRGQSRHNGTPASRNSAPPVTYYMHDLINNPALEPNLADVLRRATNFIREAVRPLQKEASANKNMQTIIKQTKIPPPGTYKGTDDIEAFTNWMNHCVRWCRLLGISGPSTEDHRVLLIGQYLTSDALDWYTDTVESPTRTHCYWTFLEVLIGLFTRFIHKSSVQRAQEQYDALRYTSATGVTGFATKLRTYSTRMIQPPSDYDMRRRLWQGLPSWIRSILGRMRGMDPEWSTMKEIVDGAKNIEDYERREESRKTNEQRTDSPNTNAGKTRKASGNTNSSSRSQDRSTSEASTSAAATAPRRFRFLRRRNGNGQKRFNSTNTRPSTFNQQSFSNNRTGGTNFRRFQTNNRTSSGNASGDPSTSAKGKNVDKSKARCFRCGRLGHWSTDPECPSRGSRGSSSTQRGSSSRPAMRRLDTIPEASNNDENDLAGGTDQPIDETAAEGDIEPLEGEQYDPEDDLYPASDFEFVEIDEDGNEFPVDDDDSEASEVEEILNRMTPLADEDVEDAEEEEEPVVRFFSLRAVQDYESSDEDEEQPTTSQPNGIHPVAPPGSTYLNGEVRPIEVPGYRANIRYVLMNEQVEPELAAYGAQSFRVYRQVHYEAIPEDGQVPTEGHEMREAQTSTDDLENEADNELEEGEIQPEGRDVPQSEPGFAQNDPDFAPAPGPWRPTPVSREYFDQLMEQRREAQEERARENVAEQRRDNNERMMRSHLLHLEATLNRQRQEERQLRDEYSFMLRQQTQTVISLTELRGEFTRLMNLMRNWRYDVPEINTYLIDAEHRMRVMEDRHNHSMISWNTPLRDNYPDEQPEQPERPSLRPTRANDSVPSLVSISDEEERVVQPQTIYEPLEREPPNDRPLDARYIVFRGDEEAPTSAHEMIEERRAQRQGESHDSGSNRLRYPDESDSGEDMDLTEDDYEIYNTSQREGEERTDGTNPADDEVLAAFSLLELRQALAHQQYMDSLEPYDPLYDANAECDDPFDLDLEVEDVRAMSIDRDREYRNAMSVNANPGTLAEMDRRRPVRNYFCLVVDLLINGHRARALLDSGSSIDAISTEFAAAIGLRTFPLDRSIRVQMGLVGSRGQITFGTNADLTIGSVTQQTYFDILNIDHYDVVLGVGAMMRLGISLNFENLSIQMQGQTIPAVPMPERVLNTRRGQRGTAAKYQWAHQRSNNNE</sequence>
<feature type="compositionally biased region" description="Low complexity" evidence="3">
    <location>
        <begin position="29"/>
        <end position="44"/>
    </location>
</feature>
<feature type="compositionally biased region" description="Polar residues" evidence="3">
    <location>
        <begin position="1310"/>
        <end position="1319"/>
    </location>
</feature>
<feature type="region of interest" description="Disordered" evidence="3">
    <location>
        <begin position="874"/>
        <end position="951"/>
    </location>
</feature>
<dbReference type="STRING" id="92696.A0A4R0R0A4"/>